<proteinExistence type="predicted"/>
<dbReference type="InterPro" id="IPR001296">
    <property type="entry name" value="Glyco_trans_1"/>
</dbReference>
<gene>
    <name evidence="5" type="ORF">MetMK1DRAFT_00009150</name>
</gene>
<dbReference type="SUPFAM" id="SSF53756">
    <property type="entry name" value="UDP-Glycosyltransferase/glycogen phosphorylase"/>
    <property type="match status" value="1"/>
</dbReference>
<evidence type="ECO:0000313" key="6">
    <source>
        <dbReference type="Proteomes" id="UP000003980"/>
    </source>
</evidence>
<dbReference type="Pfam" id="PF08323">
    <property type="entry name" value="Glyco_transf_5"/>
    <property type="match status" value="1"/>
</dbReference>
<evidence type="ECO:0000259" key="4">
    <source>
        <dbReference type="Pfam" id="PF08323"/>
    </source>
</evidence>
<dbReference type="GO" id="GO:0016757">
    <property type="term" value="F:glycosyltransferase activity"/>
    <property type="evidence" value="ECO:0007669"/>
    <property type="project" value="UniProtKB-KW"/>
</dbReference>
<evidence type="ECO:0000256" key="1">
    <source>
        <dbReference type="ARBA" id="ARBA00022676"/>
    </source>
</evidence>
<dbReference type="Proteomes" id="UP000003980">
    <property type="component" value="Unassembled WGS sequence"/>
</dbReference>
<keyword evidence="6" id="KW-1185">Reference proteome</keyword>
<evidence type="ECO:0000256" key="2">
    <source>
        <dbReference type="ARBA" id="ARBA00022679"/>
    </source>
</evidence>
<accession>H2C2E2</accession>
<feature type="domain" description="Starch synthase catalytic" evidence="4">
    <location>
        <begin position="15"/>
        <end position="259"/>
    </location>
</feature>
<protein>
    <submittedName>
        <fullName evidence="5">Glycogen synthase</fullName>
    </submittedName>
</protein>
<dbReference type="PANTHER" id="PTHR45825">
    <property type="entry name" value="GRANULE-BOUND STARCH SYNTHASE 1, CHLOROPLASTIC/AMYLOPLASTIC"/>
    <property type="match status" value="1"/>
</dbReference>
<reference evidence="5 6" key="1">
    <citation type="submission" date="2012-01" db="EMBL/GenBank/DDBJ databases">
        <title>Improved High-Quality Draft sequence of Metallosphaera yellowstonensis MK1.</title>
        <authorList>
            <consortium name="US DOE Joint Genome Institute"/>
            <person name="Lucas S."/>
            <person name="Han J."/>
            <person name="Cheng J.-F."/>
            <person name="Goodwin L."/>
            <person name="Pitluck S."/>
            <person name="Peters L."/>
            <person name="Teshima H."/>
            <person name="Detter J.C."/>
            <person name="Han C."/>
            <person name="Tapia R."/>
            <person name="Land M."/>
            <person name="Hauser L."/>
            <person name="Kyrpides N."/>
            <person name="Kozubal M."/>
            <person name="Macur R.E."/>
            <person name="Jay Z."/>
            <person name="Inskeep W."/>
            <person name="Woyke T."/>
        </authorList>
    </citation>
    <scope>NUCLEOTIDE SEQUENCE [LARGE SCALE GENOMIC DNA]</scope>
    <source>
        <strain evidence="5 6">MK1</strain>
    </source>
</reference>
<dbReference type="OrthoDB" id="132546at2157"/>
<dbReference type="InterPro" id="IPR013534">
    <property type="entry name" value="Starch_synth_cat_dom"/>
</dbReference>
<evidence type="ECO:0000313" key="5">
    <source>
        <dbReference type="EMBL" id="EHP70413.1"/>
    </source>
</evidence>
<name>H2C2E2_9CREN</name>
<feature type="domain" description="Glycosyl transferase family 1" evidence="3">
    <location>
        <begin position="345"/>
        <end position="489"/>
    </location>
</feature>
<dbReference type="Gene3D" id="3.40.50.2000">
    <property type="entry name" value="Glycogen Phosphorylase B"/>
    <property type="match status" value="2"/>
</dbReference>
<evidence type="ECO:0000259" key="3">
    <source>
        <dbReference type="Pfam" id="PF00534"/>
    </source>
</evidence>
<keyword evidence="1" id="KW-0328">Glycosyltransferase</keyword>
<dbReference type="HOGENOM" id="CLU_009583_18_5_2"/>
<dbReference type="PANTHER" id="PTHR45825:SF11">
    <property type="entry name" value="ALPHA AMYLASE DOMAIN-CONTAINING PROTEIN"/>
    <property type="match status" value="1"/>
</dbReference>
<keyword evidence="2" id="KW-0808">Transferase</keyword>
<dbReference type="AlphaFoldDB" id="H2C2E2"/>
<sequence>MKRVESLWVPDSLNKVWMITFEMRGIASSGGLGSAVYYLSTGLTKRGMSVTVIMPSHGRHLDGAYRSRLKLRELPLSTSGKRRGVDNQVYPYRLGFERGELDGVEVVLVKGLDEPTGRVMDSWGVYDWAMEKSALLTRGVEALVGTLTLDGVPSLIHAHDWHSVLPGVKAKLALEERRVVVPLVYTVHLLNRVGAPWHYASSDWTGLEDCSHYIWMVSKHVLRKPSEIWDLSEGRIEKFGVYEADLVTSVSKNYLVSEVIPYVGGMAENKSCVIYNGTDWDLGQVLELAKRVTGSEDRKEVRRKLLASLNTMRLVPENYNVGNMLWNHRKSLGIRDDWTYEPLGDGQLILFTGRLVYQKGVDVLVRSFRGVVDREPETRLLMLGIPTDDYALLQDLIDRVSEVRDNVRIIASSSMDPNMYKLLHYSASVMAMPSRWEPFGIGAIEAMSVGTPVVASATGGLSEIVEDLRYSQEGTGFLVEPGNIDSLRSSLLDSVILSKASEGRGGVEGTSFRAVPETWAKARENAVRRVDRMFRWSSVAQQALECYGKALLMAKYRASAYM</sequence>
<dbReference type="STRING" id="671065.MetMK1DRAFT_00009150"/>
<dbReference type="RefSeq" id="WP_009071146.1">
    <property type="nucleotide sequence ID" value="NZ_JH597761.1"/>
</dbReference>
<dbReference type="EMBL" id="JH597761">
    <property type="protein sequence ID" value="EHP70413.1"/>
    <property type="molecule type" value="Genomic_DNA"/>
</dbReference>
<dbReference type="Pfam" id="PF00534">
    <property type="entry name" value="Glycos_transf_1"/>
    <property type="match status" value="1"/>
</dbReference>
<organism evidence="5 6">
    <name type="scientific">Metallosphaera yellowstonensis MK1</name>
    <dbReference type="NCBI Taxonomy" id="671065"/>
    <lineage>
        <taxon>Archaea</taxon>
        <taxon>Thermoproteota</taxon>
        <taxon>Thermoprotei</taxon>
        <taxon>Sulfolobales</taxon>
        <taxon>Sulfolobaceae</taxon>
        <taxon>Metallosphaera</taxon>
    </lineage>
</organism>
<dbReference type="eggNOG" id="arCOG01420">
    <property type="taxonomic scope" value="Archaea"/>
</dbReference>